<dbReference type="SUPFAM" id="SSF52374">
    <property type="entry name" value="Nucleotidylyl transferase"/>
    <property type="match status" value="1"/>
</dbReference>
<sequence length="585" mass="68954">MDKKTVLTCGTFDLFHIGHLNLLTRAKALGDKLVVGVSSDFLNLSKKNRTPVIPLYERIQIIKSLKCVDEVFIEDDISLEAKSRYMHYYNANIFLMGDDWKDKFDELPIIYKSLYPKNIKNIQVLYLTRTTNMSTTDILYNKLHCQLDQVASLSSLLPIPNDKLLNVKKTKLKAIFHCRNQPHQAVHVLPYYYFFEPENVYWYYDIKKVIINIIKDDKKETEEIIEITRSEEDIENDIRLITKKLEAYTNIKIDRKQIIINIEETLKYDLKVAFITEPWKPHMDFYRENNIKVLFLDHGICVGTRPKEWFAHYWHNCANYDIVAGNLQYDYHLKCSGLPQCHNLKKENIFRLFGWPRFNFYSPCEWIWEMNKINKTNNKRILICPTSYYDNYNTIINIIVKLCQNYDVVIRPHPITEEMAKPNSVLLKIFNLCIEQKCAQNLIIIPPQNIAFTMNLFNCDLAIFDQSSVAYEYLLVDKPGIIIADKLDMETISIKDGLYYCNNIEELNQELIEKVIQDPLEFKQKRNNLKNLVFAKCDNINDNINDNSNDNINDNSNDNINVVNDEFNNDDWINNFSEFIEKNII</sequence>
<evidence type="ECO:0000256" key="2">
    <source>
        <dbReference type="ARBA" id="ARBA00022695"/>
    </source>
</evidence>
<evidence type="ECO:0000256" key="1">
    <source>
        <dbReference type="ARBA" id="ARBA00022679"/>
    </source>
</evidence>
<dbReference type="PANTHER" id="PTHR43793:SF1">
    <property type="entry name" value="FAD SYNTHASE"/>
    <property type="match status" value="1"/>
</dbReference>
<dbReference type="InterPro" id="IPR043148">
    <property type="entry name" value="TagF_C"/>
</dbReference>
<feature type="domain" description="Cytidyltransferase-like" evidence="3">
    <location>
        <begin position="7"/>
        <end position="138"/>
    </location>
</feature>
<dbReference type="GO" id="GO:0016779">
    <property type="term" value="F:nucleotidyltransferase activity"/>
    <property type="evidence" value="ECO:0007669"/>
    <property type="project" value="UniProtKB-KW"/>
</dbReference>
<name>A0A1V0SGE7_9VIRU</name>
<dbReference type="Gene3D" id="3.40.50.620">
    <property type="entry name" value="HUPs"/>
    <property type="match status" value="1"/>
</dbReference>
<dbReference type="Gene3D" id="3.40.50.12580">
    <property type="match status" value="1"/>
</dbReference>
<dbReference type="PANTHER" id="PTHR43793">
    <property type="entry name" value="FAD SYNTHASE"/>
    <property type="match status" value="1"/>
</dbReference>
<keyword evidence="1 4" id="KW-0808">Transferase</keyword>
<dbReference type="InterPro" id="IPR014729">
    <property type="entry name" value="Rossmann-like_a/b/a_fold"/>
</dbReference>
<organism evidence="4">
    <name type="scientific">Hokovirus HKV1</name>
    <dbReference type="NCBI Taxonomy" id="1977638"/>
    <lineage>
        <taxon>Viruses</taxon>
        <taxon>Varidnaviria</taxon>
        <taxon>Bamfordvirae</taxon>
        <taxon>Nucleocytoviricota</taxon>
        <taxon>Megaviricetes</taxon>
        <taxon>Imitervirales</taxon>
        <taxon>Mimiviridae</taxon>
        <taxon>Klosneuvirinae</taxon>
        <taxon>Hokovirus</taxon>
    </lineage>
</organism>
<dbReference type="InterPro" id="IPR004821">
    <property type="entry name" value="Cyt_trans-like"/>
</dbReference>
<dbReference type="SUPFAM" id="SSF53756">
    <property type="entry name" value="UDP-Glycosyltransferase/glycogen phosphorylase"/>
    <property type="match status" value="1"/>
</dbReference>
<dbReference type="InterPro" id="IPR050385">
    <property type="entry name" value="Archaeal_FAD_synthase"/>
</dbReference>
<reference evidence="4" key="1">
    <citation type="journal article" date="2017" name="Science">
        <title>Giant viruses with an expanded complement of translation system components.</title>
        <authorList>
            <person name="Schulz F."/>
            <person name="Yutin N."/>
            <person name="Ivanova N.N."/>
            <person name="Ortega D.R."/>
            <person name="Lee T.K."/>
            <person name="Vierheilig J."/>
            <person name="Daims H."/>
            <person name="Horn M."/>
            <person name="Wagner M."/>
            <person name="Jensen G.J."/>
            <person name="Kyrpides N.C."/>
            <person name="Koonin E.V."/>
            <person name="Woyke T."/>
        </authorList>
    </citation>
    <scope>NUCLEOTIDE SEQUENCE</scope>
    <source>
        <strain evidence="4">HKV1</strain>
    </source>
</reference>
<proteinExistence type="predicted"/>
<protein>
    <submittedName>
        <fullName evidence="4">Cytidylyltransferase</fullName>
    </submittedName>
</protein>
<keyword evidence="2 4" id="KW-0548">Nucleotidyltransferase</keyword>
<gene>
    <name evidence="4" type="ORF">Hokovirus_3_60</name>
</gene>
<dbReference type="EMBL" id="KY684105">
    <property type="protein sequence ID" value="ARF10787.1"/>
    <property type="molecule type" value="Genomic_DNA"/>
</dbReference>
<dbReference type="Pfam" id="PF01467">
    <property type="entry name" value="CTP_transf_like"/>
    <property type="match status" value="1"/>
</dbReference>
<dbReference type="NCBIfam" id="TIGR00125">
    <property type="entry name" value="cyt_tran_rel"/>
    <property type="match status" value="1"/>
</dbReference>
<evidence type="ECO:0000259" key="3">
    <source>
        <dbReference type="Pfam" id="PF01467"/>
    </source>
</evidence>
<evidence type="ECO:0000313" key="4">
    <source>
        <dbReference type="EMBL" id="ARF10787.1"/>
    </source>
</evidence>
<accession>A0A1V0SGE7</accession>